<accession>A0A542YIB4</accession>
<dbReference type="PANTHER" id="PTHR34202:SF1">
    <property type="entry name" value="UPF0548 PROTEIN"/>
    <property type="match status" value="1"/>
</dbReference>
<name>A0A542YIB4_9MICO</name>
<dbReference type="InterPro" id="IPR014457">
    <property type="entry name" value="UCP010260"/>
</dbReference>
<organism evidence="2 3">
    <name type="scientific">Homoserinimonas aerilata</name>
    <dbReference type="NCBI Taxonomy" id="1162970"/>
    <lineage>
        <taxon>Bacteria</taxon>
        <taxon>Bacillati</taxon>
        <taxon>Actinomycetota</taxon>
        <taxon>Actinomycetes</taxon>
        <taxon>Micrococcales</taxon>
        <taxon>Microbacteriaceae</taxon>
        <taxon>Homoserinimonas</taxon>
    </lineage>
</organism>
<dbReference type="RefSeq" id="WP_141880035.1">
    <property type="nucleotide sequence ID" value="NZ_VFOM01000001.1"/>
</dbReference>
<evidence type="ECO:0000259" key="1">
    <source>
        <dbReference type="Pfam" id="PF09348"/>
    </source>
</evidence>
<proteinExistence type="predicted"/>
<feature type="domain" description="DUF1990" evidence="1">
    <location>
        <begin position="116"/>
        <end position="211"/>
    </location>
</feature>
<protein>
    <submittedName>
        <fullName evidence="2">Uncharacterized protein (UPF0548 family)</fullName>
    </submittedName>
</protein>
<dbReference type="InterPro" id="IPR018960">
    <property type="entry name" value="DUF1990"/>
</dbReference>
<dbReference type="Pfam" id="PF09348">
    <property type="entry name" value="DUF1990"/>
    <property type="match status" value="2"/>
</dbReference>
<feature type="domain" description="DUF1990" evidence="1">
    <location>
        <begin position="12"/>
        <end position="77"/>
    </location>
</feature>
<dbReference type="Proteomes" id="UP000317998">
    <property type="component" value="Unassembled WGS sequence"/>
</dbReference>
<evidence type="ECO:0000313" key="3">
    <source>
        <dbReference type="Proteomes" id="UP000317998"/>
    </source>
</evidence>
<sequence length="217" mass="23737">MSRPALWNLPVTYAAVGATQSPETLRYPPEGYRVFEKRVRIGTGPARWDFAWHATLAWGIKVRSGFTIELTETPPEVTEGSYAPVSFDTAGTPVAPAITGPSTETVYGPDGLPFVSPGDSAWLVLHVGPFKIHEPVRVVYVIDEPNRKGFAYGTLPGHQISGEESFVVDLEDDGSVWLTVRTISRSATGWGWARPFLAIGQRIIRARYLKALTGPVD</sequence>
<reference evidence="2 3" key="1">
    <citation type="submission" date="2019-06" db="EMBL/GenBank/DDBJ databases">
        <title>Sequencing the genomes of 1000 actinobacteria strains.</title>
        <authorList>
            <person name="Klenk H.-P."/>
        </authorList>
    </citation>
    <scope>NUCLEOTIDE SEQUENCE [LARGE SCALE GENOMIC DNA]</scope>
    <source>
        <strain evidence="2 3">DSM 26477</strain>
    </source>
</reference>
<evidence type="ECO:0000313" key="2">
    <source>
        <dbReference type="EMBL" id="TQL47826.1"/>
    </source>
</evidence>
<dbReference type="EMBL" id="VFOM01000001">
    <property type="protein sequence ID" value="TQL47826.1"/>
    <property type="molecule type" value="Genomic_DNA"/>
</dbReference>
<keyword evidence="3" id="KW-1185">Reference proteome</keyword>
<comment type="caution">
    <text evidence="2">The sequence shown here is derived from an EMBL/GenBank/DDBJ whole genome shotgun (WGS) entry which is preliminary data.</text>
</comment>
<dbReference type="PANTHER" id="PTHR34202">
    <property type="entry name" value="UPF0548 PROTEIN"/>
    <property type="match status" value="1"/>
</dbReference>
<gene>
    <name evidence="2" type="ORF">FB562_0897</name>
</gene>
<dbReference type="OrthoDB" id="120660at2"/>
<dbReference type="AlphaFoldDB" id="A0A542YIB4"/>
<dbReference type="PIRSF" id="PIRSF010260">
    <property type="entry name" value="UCP010260"/>
    <property type="match status" value="1"/>
</dbReference>